<name>A0A0M5MJG9_9GAMM</name>
<sequence>MLQLNSFKRLYPRSRVPTDLLKSSLASALLLLSFTSVSTHASNTNSSSPISRTEAANPANFKFISVNGRAATYSSAPCPVEKGLLTCALEKLALINSNTNEIDADYDLAQSFIFPSKSQPKTAVVVVTRSNLMDDSVRAERYRISFQLKNQQTNPEWHWVQYGVQYQCARGKNSGKWTKNLCP</sequence>
<dbReference type="OrthoDB" id="8594570at2"/>
<reference evidence="2 3" key="1">
    <citation type="submission" date="2015-09" db="EMBL/GenBank/DDBJ databases">
        <title>Complete genome of Psychrobacter urativorans R10.10B.</title>
        <authorList>
            <person name="See-Too W.S."/>
            <person name="Chan K.G."/>
        </authorList>
    </citation>
    <scope>NUCLEOTIDE SEQUENCE [LARGE SCALE GENOMIC DNA]</scope>
    <source>
        <strain evidence="2 3">R10.10B</strain>
    </source>
</reference>
<dbReference type="KEGG" id="pur:AOC03_03485"/>
<dbReference type="AlphaFoldDB" id="A0A0M5MJG9"/>
<organism evidence="2 3">
    <name type="scientific">Psychrobacter urativorans</name>
    <dbReference type="NCBI Taxonomy" id="45610"/>
    <lineage>
        <taxon>Bacteria</taxon>
        <taxon>Pseudomonadati</taxon>
        <taxon>Pseudomonadota</taxon>
        <taxon>Gammaproteobacteria</taxon>
        <taxon>Moraxellales</taxon>
        <taxon>Moraxellaceae</taxon>
        <taxon>Psychrobacter</taxon>
    </lineage>
</organism>
<protein>
    <submittedName>
        <fullName evidence="2">Uncharacterized protein</fullName>
    </submittedName>
</protein>
<evidence type="ECO:0000256" key="1">
    <source>
        <dbReference type="SAM" id="SignalP"/>
    </source>
</evidence>
<accession>A0A0M5MJG9</accession>
<evidence type="ECO:0000313" key="3">
    <source>
        <dbReference type="Proteomes" id="UP000059847"/>
    </source>
</evidence>
<evidence type="ECO:0000313" key="2">
    <source>
        <dbReference type="EMBL" id="ALF59225.1"/>
    </source>
</evidence>
<dbReference type="EMBL" id="CP012678">
    <property type="protein sequence ID" value="ALF59225.1"/>
    <property type="molecule type" value="Genomic_DNA"/>
</dbReference>
<keyword evidence="3" id="KW-1185">Reference proteome</keyword>
<dbReference type="STRING" id="45610.AOC03_03485"/>
<dbReference type="Proteomes" id="UP000059847">
    <property type="component" value="Chromosome"/>
</dbReference>
<feature type="signal peptide" evidence="1">
    <location>
        <begin position="1"/>
        <end position="41"/>
    </location>
</feature>
<proteinExistence type="predicted"/>
<keyword evidence="1" id="KW-0732">Signal</keyword>
<dbReference type="RefSeq" id="WP_062533620.1">
    <property type="nucleotide sequence ID" value="NZ_CP012678.1"/>
</dbReference>
<gene>
    <name evidence="2" type="ORF">AOC03_03485</name>
</gene>
<feature type="chain" id="PRO_5005805751" evidence="1">
    <location>
        <begin position="42"/>
        <end position="183"/>
    </location>
</feature>